<name>W5MN42_LEPOC</name>
<dbReference type="Proteomes" id="UP000018468">
    <property type="component" value="Linkage group LG6"/>
</dbReference>
<dbReference type="EMBL" id="AHAT01007621">
    <property type="status" value="NOT_ANNOTATED_CDS"/>
    <property type="molecule type" value="Genomic_DNA"/>
</dbReference>
<feature type="transmembrane region" description="Helical" evidence="11">
    <location>
        <begin position="91"/>
        <end position="112"/>
    </location>
</feature>
<dbReference type="EMBL" id="AHAT01007620">
    <property type="status" value="NOT_ANNOTATED_CDS"/>
    <property type="molecule type" value="Genomic_DNA"/>
</dbReference>
<comment type="subcellular location">
    <subcellularLocation>
        <location evidence="1">Lysosome membrane</location>
        <topology evidence="1">Multi-pass membrane protein</topology>
    </subcellularLocation>
</comment>
<dbReference type="OMA" id="NIDGCFD"/>
<evidence type="ECO:0000256" key="2">
    <source>
        <dbReference type="ARBA" id="ARBA00022692"/>
    </source>
</evidence>
<protein>
    <recommendedName>
        <fullName evidence="7">Tetraspanin-1</fullName>
    </recommendedName>
</protein>
<evidence type="ECO:0000256" key="1">
    <source>
        <dbReference type="ARBA" id="ARBA00004155"/>
    </source>
</evidence>
<dbReference type="FunFam" id="1.10.1450.10:FF:000020">
    <property type="entry name" value="Tetraspanin"/>
    <property type="match status" value="1"/>
</dbReference>
<keyword evidence="4 11" id="KW-0472">Membrane</keyword>
<reference evidence="14" key="1">
    <citation type="submission" date="2011-12" db="EMBL/GenBank/DDBJ databases">
        <title>The Draft Genome of Lepisosteus oculatus.</title>
        <authorList>
            <consortium name="The Broad Institute Genome Assembly &amp; Analysis Group"/>
            <consortium name="Computational R&amp;D Group"/>
            <consortium name="and Sequencing Platform"/>
            <person name="Di Palma F."/>
            <person name="Alfoldi J."/>
            <person name="Johnson J."/>
            <person name="Berlin A."/>
            <person name="Gnerre S."/>
            <person name="Jaffe D."/>
            <person name="MacCallum I."/>
            <person name="Young S."/>
            <person name="Walker B.J."/>
            <person name="Lander E.S."/>
            <person name="Lindblad-Toh K."/>
        </authorList>
    </citation>
    <scope>NUCLEOTIDE SEQUENCE [LARGE SCALE GENOMIC DNA]</scope>
</reference>
<evidence type="ECO:0000256" key="9">
    <source>
        <dbReference type="ARBA" id="ARBA00054958"/>
    </source>
</evidence>
<feature type="chain" id="PRO_5004867995" description="Tetraspanin-1" evidence="12">
    <location>
        <begin position="23"/>
        <end position="241"/>
    </location>
</feature>
<keyword evidence="14" id="KW-1185">Reference proteome</keyword>
<dbReference type="EMBL" id="AHAT01007619">
    <property type="status" value="NOT_ANNOTATED_CDS"/>
    <property type="molecule type" value="Genomic_DNA"/>
</dbReference>
<dbReference type="eggNOG" id="KOG3882">
    <property type="taxonomic scope" value="Eukaryota"/>
</dbReference>
<dbReference type="InterPro" id="IPR008952">
    <property type="entry name" value="Tetraspanin_EC2_sf"/>
</dbReference>
<dbReference type="PRINTS" id="PR00259">
    <property type="entry name" value="TMFOUR"/>
</dbReference>
<evidence type="ECO:0000256" key="10">
    <source>
        <dbReference type="PIRSR" id="PIRSR002419-1"/>
    </source>
</evidence>
<dbReference type="Pfam" id="PF00335">
    <property type="entry name" value="Tetraspanin"/>
    <property type="match status" value="1"/>
</dbReference>
<keyword evidence="3 11" id="KW-1133">Transmembrane helix</keyword>
<keyword evidence="12" id="KW-0732">Signal</keyword>
<dbReference type="SUPFAM" id="SSF48652">
    <property type="entry name" value="Tetraspanin"/>
    <property type="match status" value="1"/>
</dbReference>
<dbReference type="GO" id="GO:0005765">
    <property type="term" value="C:lysosomal membrane"/>
    <property type="evidence" value="ECO:0007669"/>
    <property type="project" value="UniProtKB-SubCell"/>
</dbReference>
<feature type="disulfide bond" evidence="10">
    <location>
        <begin position="154"/>
        <end position="198"/>
    </location>
</feature>
<dbReference type="CDD" id="cd03156">
    <property type="entry name" value="uroplakin_I_like_LEL"/>
    <property type="match status" value="1"/>
</dbReference>
<feature type="transmembrane region" description="Helical" evidence="11">
    <location>
        <begin position="210"/>
        <end position="235"/>
    </location>
</feature>
<reference evidence="13" key="3">
    <citation type="submission" date="2025-09" db="UniProtKB">
        <authorList>
            <consortium name="Ensembl"/>
        </authorList>
    </citation>
    <scope>IDENTIFICATION</scope>
</reference>
<dbReference type="Gene3D" id="1.10.1450.10">
    <property type="entry name" value="Tetraspanin"/>
    <property type="match status" value="1"/>
</dbReference>
<evidence type="ECO:0000313" key="14">
    <source>
        <dbReference type="Proteomes" id="UP000018468"/>
    </source>
</evidence>
<evidence type="ECO:0000313" key="13">
    <source>
        <dbReference type="Ensembl" id="ENSLOCP00000009801.1"/>
    </source>
</evidence>
<sequence>MGCFGFLKFMMFIFNGIIFVQKDLKIVVGQPISVVQGSSANCIFQSKTSLLAQIISIIYCLEARDHFQRSNLAFLSCSCDVSESQAIYPQFFIIVLIIFIAEVAGAVVVLVFSPLAEELIRKGGEKVVEDLKTSYGSQSDITTIWNNTMKEFKCCGFNNYTDFMNSSFVNAYNMYPEQCCKSQPCNSSNVSSSAVKGCFPALVEFVKKNAVVLGAVALGIAALEIAAMVASMTMYCKISSK</sequence>
<proteinExistence type="predicted"/>
<dbReference type="GO" id="GO:0005886">
    <property type="term" value="C:plasma membrane"/>
    <property type="evidence" value="ECO:0000318"/>
    <property type="project" value="GO_Central"/>
</dbReference>
<dbReference type="STRING" id="7918.ENSLOCP00000009801"/>
<comment type="subunit">
    <text evidence="8">Interacts with SLC19A2. Interacts with NTRK1/TRKA.</text>
</comment>
<dbReference type="GeneTree" id="ENSGT00940000164506"/>
<comment type="function">
    <text evidence="9">Structural component of specialized membrane microdomains known as tetraspanin-enriched microdomains (TERMs), which act as platforms for receptor clustering and signaling. Participates thereby in diverse biological functions such as cell signal transduction, adhesion, migration and protein trafficking. Regulates neuronal differentiation in response to NGF by facilitating NGF-mediated activation of NTRK1/TRKA receptor tyrosine kinase and subsequent downstream signaling pathways. Plays a role in the inhibition of TNFalpha-induced apoptosis. Mechanistically, inhibits the NF-kappa-B signaling pathway by blocking phosphorylation of CHUK. Also promotes the stability of the thiamine transporter 1/SLC19A2 in intestinal epithelial cells leading to an increase of thiamine uptake process.</text>
</comment>
<dbReference type="AlphaFoldDB" id="W5MN42"/>
<feature type="signal peptide" evidence="12">
    <location>
        <begin position="1"/>
        <end position="22"/>
    </location>
</feature>
<evidence type="ECO:0000256" key="12">
    <source>
        <dbReference type="SAM" id="SignalP"/>
    </source>
</evidence>
<evidence type="ECO:0000256" key="11">
    <source>
        <dbReference type="SAM" id="Phobius"/>
    </source>
</evidence>
<keyword evidence="5" id="KW-0325">Glycoprotein</keyword>
<evidence type="ECO:0000256" key="5">
    <source>
        <dbReference type="ARBA" id="ARBA00023180"/>
    </source>
</evidence>
<evidence type="ECO:0000256" key="4">
    <source>
        <dbReference type="ARBA" id="ARBA00023136"/>
    </source>
</evidence>
<feature type="disulfide bond" evidence="10">
    <location>
        <begin position="155"/>
        <end position="180"/>
    </location>
</feature>
<dbReference type="InParanoid" id="W5MN42"/>
<accession>W5MN42</accession>
<organism evidence="13 14">
    <name type="scientific">Lepisosteus oculatus</name>
    <name type="common">Spotted gar</name>
    <dbReference type="NCBI Taxonomy" id="7918"/>
    <lineage>
        <taxon>Eukaryota</taxon>
        <taxon>Metazoa</taxon>
        <taxon>Chordata</taxon>
        <taxon>Craniata</taxon>
        <taxon>Vertebrata</taxon>
        <taxon>Euteleostomi</taxon>
        <taxon>Actinopterygii</taxon>
        <taxon>Neopterygii</taxon>
        <taxon>Holostei</taxon>
        <taxon>Semionotiformes</taxon>
        <taxon>Lepisosteidae</taxon>
        <taxon>Lepisosteus</taxon>
    </lineage>
</organism>
<dbReference type="InterPro" id="IPR018499">
    <property type="entry name" value="Tetraspanin/Peripherin"/>
</dbReference>
<keyword evidence="2 11" id="KW-0812">Transmembrane</keyword>
<dbReference type="HOGENOM" id="CLU_055524_4_1_1"/>
<dbReference type="Bgee" id="ENSLOCG00000008073">
    <property type="expression patterns" value="Expressed in intestine and 12 other cell types or tissues"/>
</dbReference>
<reference evidence="13" key="2">
    <citation type="submission" date="2025-08" db="UniProtKB">
        <authorList>
            <consortium name="Ensembl"/>
        </authorList>
    </citation>
    <scope>IDENTIFICATION</scope>
</reference>
<evidence type="ECO:0000256" key="3">
    <source>
        <dbReference type="ARBA" id="ARBA00022989"/>
    </source>
</evidence>
<evidence type="ECO:0000256" key="8">
    <source>
        <dbReference type="ARBA" id="ARBA00046464"/>
    </source>
</evidence>
<keyword evidence="6" id="KW-0458">Lysosome</keyword>
<dbReference type="PANTHER" id="PTHR19282">
    <property type="entry name" value="TETRASPANIN"/>
    <property type="match status" value="1"/>
</dbReference>
<keyword evidence="10" id="KW-1015">Disulfide bond</keyword>
<evidence type="ECO:0000256" key="7">
    <source>
        <dbReference type="ARBA" id="ARBA00039676"/>
    </source>
</evidence>
<dbReference type="PANTHER" id="PTHR19282:SF216">
    <property type="entry name" value="TETRASPANIN-1"/>
    <property type="match status" value="1"/>
</dbReference>
<dbReference type="Ensembl" id="ENSLOCT00000009812.1">
    <property type="protein sequence ID" value="ENSLOCP00000009801.1"/>
    <property type="gene ID" value="ENSLOCG00000008073.1"/>
</dbReference>
<evidence type="ECO:0000256" key="6">
    <source>
        <dbReference type="ARBA" id="ARBA00023228"/>
    </source>
</evidence>